<dbReference type="RefSeq" id="WP_127760747.1">
    <property type="nucleotide sequence ID" value="NZ_CP026095.1"/>
</dbReference>
<reference evidence="1 2" key="1">
    <citation type="submission" date="2018-01" db="EMBL/GenBank/DDBJ databases">
        <title>Bacillus asahii Genome sequencing and assembly.</title>
        <authorList>
            <person name="Jiang H."/>
            <person name="Feng Y."/>
            <person name="Zhao F."/>
            <person name="Lin X."/>
        </authorList>
    </citation>
    <scope>NUCLEOTIDE SEQUENCE [LARGE SCALE GENOMIC DNA]</scope>
    <source>
        <strain evidence="1 2">OM18</strain>
    </source>
</reference>
<sequence length="63" mass="6786">MSFIEEATEAFKDSLKGYGASELFIKNAIASFITGVAVGSLINSSEDLQEEMINTILNGEIIN</sequence>
<dbReference type="EMBL" id="CP026095">
    <property type="protein sequence ID" value="AZV43603.1"/>
    <property type="molecule type" value="Genomic_DNA"/>
</dbReference>
<proteinExistence type="predicted"/>
<dbReference type="AlphaFoldDB" id="A0A3T0KTL0"/>
<dbReference type="Proteomes" id="UP000283095">
    <property type="component" value="Chromosome"/>
</dbReference>
<dbReference type="KEGG" id="pasa:BAOM_2994"/>
<protein>
    <submittedName>
        <fullName evidence="1">Uncharacterized protein</fullName>
    </submittedName>
</protein>
<name>A0A3T0KTL0_9BACI</name>
<evidence type="ECO:0000313" key="1">
    <source>
        <dbReference type="EMBL" id="AZV43603.1"/>
    </source>
</evidence>
<organism evidence="1 2">
    <name type="scientific">Peribacillus asahii</name>
    <dbReference type="NCBI Taxonomy" id="228899"/>
    <lineage>
        <taxon>Bacteria</taxon>
        <taxon>Bacillati</taxon>
        <taxon>Bacillota</taxon>
        <taxon>Bacilli</taxon>
        <taxon>Bacillales</taxon>
        <taxon>Bacillaceae</taxon>
        <taxon>Peribacillus</taxon>
    </lineage>
</organism>
<evidence type="ECO:0000313" key="2">
    <source>
        <dbReference type="Proteomes" id="UP000283095"/>
    </source>
</evidence>
<accession>A0A3T0KTL0</accession>
<gene>
    <name evidence="1" type="ORF">BAOM_2994</name>
</gene>